<dbReference type="Proteomes" id="UP000272464">
    <property type="component" value="Unassembled WGS sequence"/>
</dbReference>
<reference evidence="1 2" key="1">
    <citation type="submission" date="2018-12" db="EMBL/GenBank/DDBJ databases">
        <authorList>
            <person name="Sun L."/>
            <person name="Chen Z."/>
        </authorList>
    </citation>
    <scope>NUCLEOTIDE SEQUENCE [LARGE SCALE GENOMIC DNA]</scope>
    <source>
        <strain evidence="1 2">3-5-3</strain>
    </source>
</reference>
<accession>A0A3S1D3I8</accession>
<organism evidence="1 2">
    <name type="scientific">Paenibacillus zeisoli</name>
    <dbReference type="NCBI Taxonomy" id="2496267"/>
    <lineage>
        <taxon>Bacteria</taxon>
        <taxon>Bacillati</taxon>
        <taxon>Bacillota</taxon>
        <taxon>Bacilli</taxon>
        <taxon>Bacillales</taxon>
        <taxon>Paenibacillaceae</taxon>
        <taxon>Paenibacillus</taxon>
    </lineage>
</organism>
<dbReference type="AlphaFoldDB" id="A0A3S1D3I8"/>
<gene>
    <name evidence="1" type="ORF">EJP77_18705</name>
</gene>
<sequence>MNKVAEFLRPYKAIYKRCLSYFTKNWDLENFPIEYRKQEMSDLTGTHLTMYPWEARIINWFWMNGDGHSKEEAYKNLEERFKKHVSKGREIPRPGTRMTLTFASSDKIEHLDEETVEFFRIVFNMDYHGMFISDESSIYDFCWSDELIEEKAKIINQHYGIEINKIEGLRIADILGRIKEGTGIA</sequence>
<keyword evidence="2" id="KW-1185">Reference proteome</keyword>
<dbReference type="OrthoDB" id="2588010at2"/>
<proteinExistence type="predicted"/>
<evidence type="ECO:0000313" key="2">
    <source>
        <dbReference type="Proteomes" id="UP000272464"/>
    </source>
</evidence>
<dbReference type="EMBL" id="RZNX01000012">
    <property type="protein sequence ID" value="RUT28047.1"/>
    <property type="molecule type" value="Genomic_DNA"/>
</dbReference>
<comment type="caution">
    <text evidence="1">The sequence shown here is derived from an EMBL/GenBank/DDBJ whole genome shotgun (WGS) entry which is preliminary data.</text>
</comment>
<dbReference type="RefSeq" id="WP_127200786.1">
    <property type="nucleotide sequence ID" value="NZ_RZNX01000012.1"/>
</dbReference>
<protein>
    <submittedName>
        <fullName evidence="1">Uncharacterized protein</fullName>
    </submittedName>
</protein>
<evidence type="ECO:0000313" key="1">
    <source>
        <dbReference type="EMBL" id="RUT28047.1"/>
    </source>
</evidence>
<name>A0A3S1D3I8_9BACL</name>